<protein>
    <recommendedName>
        <fullName evidence="5">Peptidase C-terminal archaeal/bacterial domain-containing protein</fullName>
    </recommendedName>
</protein>
<proteinExistence type="predicted"/>
<feature type="chain" id="PRO_5030106137" description="Peptidase C-terminal archaeal/bacterial domain-containing protein" evidence="2">
    <location>
        <begin position="21"/>
        <end position="378"/>
    </location>
</feature>
<dbReference type="Proteomes" id="UP000315995">
    <property type="component" value="Chromosome"/>
</dbReference>
<dbReference type="OrthoDB" id="5489745at2"/>
<dbReference type="EMBL" id="CP041186">
    <property type="protein sequence ID" value="QDG49870.1"/>
    <property type="molecule type" value="Genomic_DNA"/>
</dbReference>
<gene>
    <name evidence="3" type="ORF">FIV42_03675</name>
</gene>
<name>A0A4Y6PNP1_PERCE</name>
<evidence type="ECO:0000256" key="1">
    <source>
        <dbReference type="SAM" id="MobiDB-lite"/>
    </source>
</evidence>
<keyword evidence="4" id="KW-1185">Reference proteome</keyword>
<dbReference type="RefSeq" id="WP_141196367.1">
    <property type="nucleotide sequence ID" value="NZ_CP041186.1"/>
</dbReference>
<feature type="compositionally biased region" description="Polar residues" evidence="1">
    <location>
        <begin position="33"/>
        <end position="48"/>
    </location>
</feature>
<evidence type="ECO:0000256" key="2">
    <source>
        <dbReference type="SAM" id="SignalP"/>
    </source>
</evidence>
<dbReference type="PROSITE" id="PS51257">
    <property type="entry name" value="PROKAR_LIPOPROTEIN"/>
    <property type="match status" value="1"/>
</dbReference>
<evidence type="ECO:0008006" key="5">
    <source>
        <dbReference type="Google" id="ProtNLM"/>
    </source>
</evidence>
<organism evidence="3 4">
    <name type="scientific">Persicimonas caeni</name>
    <dbReference type="NCBI Taxonomy" id="2292766"/>
    <lineage>
        <taxon>Bacteria</taxon>
        <taxon>Deltaproteobacteria</taxon>
        <taxon>Bradymonadales</taxon>
        <taxon>Bradymonadaceae</taxon>
        <taxon>Persicimonas</taxon>
    </lineage>
</organism>
<dbReference type="AlphaFoldDB" id="A0A4Y6PNP1"/>
<evidence type="ECO:0000313" key="3">
    <source>
        <dbReference type="EMBL" id="QDG49870.1"/>
    </source>
</evidence>
<feature type="compositionally biased region" description="Acidic residues" evidence="1">
    <location>
        <begin position="55"/>
        <end position="80"/>
    </location>
</feature>
<keyword evidence="2" id="KW-0732">Signal</keyword>
<dbReference type="Gene3D" id="2.60.120.380">
    <property type="match status" value="1"/>
</dbReference>
<reference evidence="3 4" key="1">
    <citation type="submission" date="2019-06" db="EMBL/GenBank/DDBJ databases">
        <title>Persicimonas caeni gen. nov., sp. nov., a predatory bacterium isolated from solar saltern.</title>
        <authorList>
            <person name="Wang S."/>
        </authorList>
    </citation>
    <scope>NUCLEOTIDE SEQUENCE [LARGE SCALE GENOMIC DNA]</scope>
    <source>
        <strain evidence="3 4">YN101</strain>
    </source>
</reference>
<accession>A0A5B8Y0J7</accession>
<feature type="region of interest" description="Disordered" evidence="1">
    <location>
        <begin position="28"/>
        <end position="82"/>
    </location>
</feature>
<sequence>MEIRAMNRWALLCIALCLGAAGLSGCSDDDDTNNVTIDPNPDTSTPDTRQPDTGDVGEDVAEDVGDDATDTDDAGGDADTGEQVGDLCEVVNDLGLIEANGGATATGTTSGGTNLINPSCGSDDVREVVYQFSVDAPARVTAQVQSQDTDNWTLGLYSGDCDNPQRVKCEDVNADVFIAEPGVTYFLSVEPRDVEDASFSLSLSMTQIACAPMGSTECDGESVVRCESGFTEVTYSCAYACDSGACGADICDNAIEVTGAGSHNFTGSYTGYGNDFNFQNRDDCTSASVGVNTPGQDLVFYLPGLSQGQTLTIDAAADDFQEGIFVFEGACSQQAPCAAGNLVVNGILDWTVDADGDYYVVVDLLEQQTGNFDITITR</sequence>
<feature type="signal peptide" evidence="2">
    <location>
        <begin position="1"/>
        <end position="20"/>
    </location>
</feature>
<evidence type="ECO:0000313" key="4">
    <source>
        <dbReference type="Proteomes" id="UP000315995"/>
    </source>
</evidence>
<accession>A0A4Y6PNP1</accession>